<dbReference type="GO" id="GO:0003677">
    <property type="term" value="F:DNA binding"/>
    <property type="evidence" value="ECO:0007669"/>
    <property type="project" value="InterPro"/>
</dbReference>
<dbReference type="InterPro" id="IPR036957">
    <property type="entry name" value="Znf_PARP_sf"/>
</dbReference>
<comment type="caution">
    <text evidence="1">The sequence shown here is derived from an EMBL/GenBank/DDBJ whole genome shotgun (WGS) entry which is preliminary data.</text>
</comment>
<dbReference type="Proteomes" id="UP001165122">
    <property type="component" value="Unassembled WGS sequence"/>
</dbReference>
<proteinExistence type="predicted"/>
<dbReference type="AlphaFoldDB" id="A0A9W6ZHK2"/>
<dbReference type="Gene3D" id="3.30.1740.10">
    <property type="entry name" value="Zinc finger, PARP-type"/>
    <property type="match status" value="1"/>
</dbReference>
<protein>
    <submittedName>
        <fullName evidence="1">Uncharacterized protein</fullName>
    </submittedName>
</protein>
<organism evidence="1 2">
    <name type="scientific">Triparma laevis f. longispina</name>
    <dbReference type="NCBI Taxonomy" id="1714387"/>
    <lineage>
        <taxon>Eukaryota</taxon>
        <taxon>Sar</taxon>
        <taxon>Stramenopiles</taxon>
        <taxon>Ochrophyta</taxon>
        <taxon>Bolidophyceae</taxon>
        <taxon>Parmales</taxon>
        <taxon>Triparmaceae</taxon>
        <taxon>Triparma</taxon>
    </lineage>
</organism>
<gene>
    <name evidence="1" type="ORF">TrLO_g8176</name>
</gene>
<dbReference type="GO" id="GO:0008270">
    <property type="term" value="F:zinc ion binding"/>
    <property type="evidence" value="ECO:0007669"/>
    <property type="project" value="InterPro"/>
</dbReference>
<keyword evidence="2" id="KW-1185">Reference proteome</keyword>
<evidence type="ECO:0000313" key="2">
    <source>
        <dbReference type="Proteomes" id="UP001165122"/>
    </source>
</evidence>
<accession>A0A9W6ZHK2</accession>
<dbReference type="EMBL" id="BRXW01000395">
    <property type="protein sequence ID" value="GMH50475.1"/>
    <property type="molecule type" value="Genomic_DNA"/>
</dbReference>
<name>A0A9W6ZHK2_9STRA</name>
<reference evidence="2" key="1">
    <citation type="journal article" date="2023" name="Commun. Biol.">
        <title>Genome analysis of Parmales, the sister group of diatoms, reveals the evolutionary specialization of diatoms from phago-mixotrophs to photoautotrophs.</title>
        <authorList>
            <person name="Ban H."/>
            <person name="Sato S."/>
            <person name="Yoshikawa S."/>
            <person name="Yamada K."/>
            <person name="Nakamura Y."/>
            <person name="Ichinomiya M."/>
            <person name="Sato N."/>
            <person name="Blanc-Mathieu R."/>
            <person name="Endo H."/>
            <person name="Kuwata A."/>
            <person name="Ogata H."/>
        </authorList>
    </citation>
    <scope>NUCLEOTIDE SEQUENCE [LARGE SCALE GENOMIC DNA]</scope>
    <source>
        <strain evidence="2">NIES 3700</strain>
    </source>
</reference>
<sequence length="133" mass="14455">MEPRQGCFYVATSGRQVCRVCSFKIEAGEAAAAVGLVNHAGAAVLWRRHAGDVECLNGVGDGKEQAWCRGSYTDFFVERYGSLQNVPGASELDEADQKRLWGLDSESKVESKKVESKSSLTVLGATRKIRENA</sequence>
<evidence type="ECO:0000313" key="1">
    <source>
        <dbReference type="EMBL" id="GMH50475.1"/>
    </source>
</evidence>